<dbReference type="AlphaFoldDB" id="A0A4R3RE66"/>
<name>A0A4R3RE66_9HYPH</name>
<sequence length="378" mass="40426">MAPLQESFKNDFESMHNGDRVSLEPALEYNDALAIALRQSFIGALHDVGFYGISDICLLADRGIAKPLDALIENDPEWPSLGMPENALDVTKCNGVRYGIPFSASYMVVIFNKELVAAAGGDPNKLPTTWPEILELAKRIKSKSGGIALNYEGSSSWSFMTLVLSRGGAILTPDGKDIGFESAEGLEALQILADVGTVRGHVDMTKAQARQAFLSGTLGILVDSSSGLADYKKATKGRFELGIVPFPVSKLGKVPASGIAAALQASSDNKVKLAWDYMKYAVSVDAQTLVGKLTGFQPFNQVAITSADKLAEYYSQNPELSVAAESVKNATAWPSFPGPNGLKIHRLITNYLQKVYTGAMPPDAALSSMASETRALLK</sequence>
<organism evidence="4 5">
    <name type="scientific">Rhizobium azibense</name>
    <dbReference type="NCBI Taxonomy" id="1136135"/>
    <lineage>
        <taxon>Bacteria</taxon>
        <taxon>Pseudomonadati</taxon>
        <taxon>Pseudomonadota</taxon>
        <taxon>Alphaproteobacteria</taxon>
        <taxon>Hyphomicrobiales</taxon>
        <taxon>Rhizobiaceae</taxon>
        <taxon>Rhizobium/Agrobacterium group</taxon>
        <taxon>Rhizobium</taxon>
    </lineage>
</organism>
<gene>
    <name evidence="4" type="ORF">EV129_11846</name>
</gene>
<keyword evidence="3" id="KW-0574">Periplasm</keyword>
<evidence type="ECO:0000256" key="1">
    <source>
        <dbReference type="ARBA" id="ARBA00004418"/>
    </source>
</evidence>
<comment type="subcellular location">
    <subcellularLocation>
        <location evidence="1">Periplasm</location>
    </subcellularLocation>
</comment>
<dbReference type="Gene3D" id="3.40.190.10">
    <property type="entry name" value="Periplasmic binding protein-like II"/>
    <property type="match status" value="1"/>
</dbReference>
<keyword evidence="4" id="KW-0762">Sugar transport</keyword>
<dbReference type="PANTHER" id="PTHR43649">
    <property type="entry name" value="ARABINOSE-BINDING PROTEIN-RELATED"/>
    <property type="match status" value="1"/>
</dbReference>
<accession>A0A4R3RE66</accession>
<keyword evidence="4" id="KW-0813">Transport</keyword>
<protein>
    <submittedName>
        <fullName evidence="4">Multiple sugar transport system substrate-binding protein</fullName>
    </submittedName>
</protein>
<evidence type="ECO:0000256" key="3">
    <source>
        <dbReference type="ARBA" id="ARBA00022764"/>
    </source>
</evidence>
<evidence type="ECO:0000313" key="4">
    <source>
        <dbReference type="EMBL" id="TCU32824.1"/>
    </source>
</evidence>
<dbReference type="InterPro" id="IPR006059">
    <property type="entry name" value="SBP"/>
</dbReference>
<dbReference type="PANTHER" id="PTHR43649:SF12">
    <property type="entry name" value="DIACETYLCHITOBIOSE BINDING PROTEIN DASA"/>
    <property type="match status" value="1"/>
</dbReference>
<comment type="caution">
    <text evidence="4">The sequence shown here is derived from an EMBL/GenBank/DDBJ whole genome shotgun (WGS) entry which is preliminary data.</text>
</comment>
<dbReference type="GO" id="GO:0042597">
    <property type="term" value="C:periplasmic space"/>
    <property type="evidence" value="ECO:0007669"/>
    <property type="project" value="UniProtKB-SubCell"/>
</dbReference>
<dbReference type="SUPFAM" id="SSF53850">
    <property type="entry name" value="Periplasmic binding protein-like II"/>
    <property type="match status" value="1"/>
</dbReference>
<comment type="similarity">
    <text evidence="2">Belongs to the bacterial solute-binding protein 1 family.</text>
</comment>
<proteinExistence type="inferred from homology"/>
<reference evidence="4 5" key="1">
    <citation type="submission" date="2019-03" db="EMBL/GenBank/DDBJ databases">
        <title>Genomic Encyclopedia of Type Strains, Phase IV (KMG-V): Genome sequencing to study the core and pangenomes of soil and plant-associated prokaryotes.</title>
        <authorList>
            <person name="Whitman W."/>
        </authorList>
    </citation>
    <scope>NUCLEOTIDE SEQUENCE [LARGE SCALE GENOMIC DNA]</scope>
    <source>
        <strain evidence="4 5">IE4868</strain>
    </source>
</reference>
<dbReference type="Proteomes" id="UP000295507">
    <property type="component" value="Unassembled WGS sequence"/>
</dbReference>
<evidence type="ECO:0000313" key="5">
    <source>
        <dbReference type="Proteomes" id="UP000295507"/>
    </source>
</evidence>
<dbReference type="Pfam" id="PF01547">
    <property type="entry name" value="SBP_bac_1"/>
    <property type="match status" value="1"/>
</dbReference>
<evidence type="ECO:0000256" key="2">
    <source>
        <dbReference type="ARBA" id="ARBA00008520"/>
    </source>
</evidence>
<dbReference type="EMBL" id="SMBK01000018">
    <property type="protein sequence ID" value="TCU32824.1"/>
    <property type="molecule type" value="Genomic_DNA"/>
</dbReference>
<dbReference type="InterPro" id="IPR050490">
    <property type="entry name" value="Bact_solute-bd_prot1"/>
</dbReference>